<protein>
    <submittedName>
        <fullName evidence="2">DinB family protein</fullName>
    </submittedName>
</protein>
<dbReference type="Gene3D" id="1.20.120.450">
    <property type="entry name" value="dinb family like domain"/>
    <property type="match status" value="1"/>
</dbReference>
<dbReference type="InterPro" id="IPR024775">
    <property type="entry name" value="DinB-like"/>
</dbReference>
<dbReference type="RefSeq" id="WP_254093962.1">
    <property type="nucleotide sequence ID" value="NZ_JAHESC010000069.1"/>
</dbReference>
<name>A0AAP2DFV1_9BACT</name>
<reference evidence="2 3" key="1">
    <citation type="submission" date="2021-05" db="EMBL/GenBank/DDBJ databases">
        <title>A Polyphasic approach of four new species of the genus Ohtaekwangia: Ohtaekwangia histidinii sp. nov., Ohtaekwangia cretensis sp. nov., Ohtaekwangia indiensis sp. nov., Ohtaekwangia reichenbachii sp. nov. from diverse environment.</title>
        <authorList>
            <person name="Octaviana S."/>
        </authorList>
    </citation>
    <scope>NUCLEOTIDE SEQUENCE [LARGE SCALE GENOMIC DNA]</scope>
    <source>
        <strain evidence="2 3">PWU37</strain>
    </source>
</reference>
<dbReference type="Pfam" id="PF12867">
    <property type="entry name" value="DinB_2"/>
    <property type="match status" value="1"/>
</dbReference>
<dbReference type="EMBL" id="JAHESC010000069">
    <property type="protein sequence ID" value="MBT1690512.1"/>
    <property type="molecule type" value="Genomic_DNA"/>
</dbReference>
<dbReference type="AlphaFoldDB" id="A0AAP2DFV1"/>
<feature type="domain" description="DinB-like" evidence="1">
    <location>
        <begin position="36"/>
        <end position="172"/>
    </location>
</feature>
<evidence type="ECO:0000259" key="1">
    <source>
        <dbReference type="Pfam" id="PF12867"/>
    </source>
</evidence>
<proteinExistence type="predicted"/>
<gene>
    <name evidence="2" type="ORF">KK078_28365</name>
</gene>
<organism evidence="2 3">
    <name type="scientific">Dawidia soli</name>
    <dbReference type="NCBI Taxonomy" id="2782352"/>
    <lineage>
        <taxon>Bacteria</taxon>
        <taxon>Pseudomonadati</taxon>
        <taxon>Bacteroidota</taxon>
        <taxon>Cytophagia</taxon>
        <taxon>Cytophagales</taxon>
        <taxon>Chryseotaleaceae</taxon>
        <taxon>Dawidia</taxon>
    </lineage>
</organism>
<dbReference type="Proteomes" id="UP001319180">
    <property type="component" value="Unassembled WGS sequence"/>
</dbReference>
<keyword evidence="3" id="KW-1185">Reference proteome</keyword>
<dbReference type="SUPFAM" id="SSF109854">
    <property type="entry name" value="DinB/YfiT-like putative metalloenzymes"/>
    <property type="match status" value="1"/>
</dbReference>
<evidence type="ECO:0000313" key="3">
    <source>
        <dbReference type="Proteomes" id="UP001319180"/>
    </source>
</evidence>
<dbReference type="InterPro" id="IPR034660">
    <property type="entry name" value="DinB/YfiT-like"/>
</dbReference>
<accession>A0AAP2DFV1</accession>
<sequence>MTTIDETALKFPIGPFTPQATITPAELDAMIETVAAAPAKYRALTTNLTPAELKKTYRPGSWNIQQLLAHVADMQMLHLFRMKKALTEPDYKELTLVSMDGWVSLHDGTHSPVADSLDLFEHLVKRFVFLAKSLTEAQLNVSYYHPVRKITLDQRQAISMSAWHVRHHLEHIKIALAN</sequence>
<comment type="caution">
    <text evidence="2">The sequence shown here is derived from an EMBL/GenBank/DDBJ whole genome shotgun (WGS) entry which is preliminary data.</text>
</comment>
<evidence type="ECO:0000313" key="2">
    <source>
        <dbReference type="EMBL" id="MBT1690512.1"/>
    </source>
</evidence>